<name>A0A9W4SXU8_9GLOM</name>
<evidence type="ECO:0000313" key="2">
    <source>
        <dbReference type="Proteomes" id="UP001153678"/>
    </source>
</evidence>
<dbReference type="OrthoDB" id="2434554at2759"/>
<comment type="caution">
    <text evidence="1">The sequence shown here is derived from an EMBL/GenBank/DDBJ whole genome shotgun (WGS) entry which is preliminary data.</text>
</comment>
<evidence type="ECO:0000313" key="1">
    <source>
        <dbReference type="EMBL" id="CAI2184567.1"/>
    </source>
</evidence>
<protein>
    <submittedName>
        <fullName evidence="1">9375_t:CDS:1</fullName>
    </submittedName>
</protein>
<dbReference type="AlphaFoldDB" id="A0A9W4SXU8"/>
<keyword evidence="2" id="KW-1185">Reference proteome</keyword>
<sequence>MVEETYNNSDTELKQDSNQKKIKLKKPVEKVKLEVGFGNILNLTIKIEITKQTEQKVNPCRLLELKDYIRILEANLAEKVDQNSKKDSQQLSKIMLTNNE</sequence>
<gene>
    <name evidence="1" type="ORF">FWILDA_LOCUS11642</name>
</gene>
<organism evidence="1 2">
    <name type="scientific">Funneliformis geosporum</name>
    <dbReference type="NCBI Taxonomy" id="1117311"/>
    <lineage>
        <taxon>Eukaryota</taxon>
        <taxon>Fungi</taxon>
        <taxon>Fungi incertae sedis</taxon>
        <taxon>Mucoromycota</taxon>
        <taxon>Glomeromycotina</taxon>
        <taxon>Glomeromycetes</taxon>
        <taxon>Glomerales</taxon>
        <taxon>Glomeraceae</taxon>
        <taxon>Funneliformis</taxon>
    </lineage>
</organism>
<dbReference type="EMBL" id="CAMKVN010003379">
    <property type="protein sequence ID" value="CAI2184567.1"/>
    <property type="molecule type" value="Genomic_DNA"/>
</dbReference>
<dbReference type="Proteomes" id="UP001153678">
    <property type="component" value="Unassembled WGS sequence"/>
</dbReference>
<accession>A0A9W4SXU8</accession>
<proteinExistence type="predicted"/>
<reference evidence="1" key="1">
    <citation type="submission" date="2022-08" db="EMBL/GenBank/DDBJ databases">
        <authorList>
            <person name="Kallberg Y."/>
            <person name="Tangrot J."/>
            <person name="Rosling A."/>
        </authorList>
    </citation>
    <scope>NUCLEOTIDE SEQUENCE</scope>
    <source>
        <strain evidence="1">Wild A</strain>
    </source>
</reference>